<proteinExistence type="inferred from homology"/>
<dbReference type="InterPro" id="IPR016032">
    <property type="entry name" value="Sig_transdc_resp-reg_C-effctor"/>
</dbReference>
<comment type="caution">
    <text evidence="8">The sequence shown here is derived from an EMBL/GenBank/DDBJ whole genome shotgun (WGS) entry which is preliminary data.</text>
</comment>
<dbReference type="SUPFAM" id="SSF52540">
    <property type="entry name" value="P-loop containing nucleoside triphosphate hydrolases"/>
    <property type="match status" value="1"/>
</dbReference>
<keyword evidence="5" id="KW-0175">Coiled coil</keyword>
<dbReference type="SMART" id="SM01043">
    <property type="entry name" value="BTAD"/>
    <property type="match status" value="1"/>
</dbReference>
<evidence type="ECO:0000256" key="1">
    <source>
        <dbReference type="ARBA" id="ARBA00005820"/>
    </source>
</evidence>
<evidence type="ECO:0000259" key="7">
    <source>
        <dbReference type="PROSITE" id="PS51755"/>
    </source>
</evidence>
<dbReference type="GO" id="GO:0006355">
    <property type="term" value="P:regulation of DNA-templated transcription"/>
    <property type="evidence" value="ECO:0007669"/>
    <property type="project" value="InterPro"/>
</dbReference>
<comment type="similarity">
    <text evidence="1">Belongs to the AfsR/DnrI/RedD regulatory family.</text>
</comment>
<evidence type="ECO:0000256" key="4">
    <source>
        <dbReference type="PROSITE-ProRule" id="PRU01091"/>
    </source>
</evidence>
<dbReference type="PANTHER" id="PTHR47691">
    <property type="entry name" value="REGULATOR-RELATED"/>
    <property type="match status" value="1"/>
</dbReference>
<dbReference type="RefSeq" id="WP_137306574.1">
    <property type="nucleotide sequence ID" value="NZ_SZNQ01000001.1"/>
</dbReference>
<gene>
    <name evidence="8" type="ORF">E4U91_10305</name>
</gene>
<dbReference type="Gene3D" id="3.40.50.300">
    <property type="entry name" value="P-loop containing nucleotide triphosphate hydrolases"/>
    <property type="match status" value="1"/>
</dbReference>
<dbReference type="InterPro" id="IPR001867">
    <property type="entry name" value="OmpR/PhoB-type_DNA-bd"/>
</dbReference>
<dbReference type="InterPro" id="IPR036388">
    <property type="entry name" value="WH-like_DNA-bd_sf"/>
</dbReference>
<dbReference type="Pfam" id="PF03704">
    <property type="entry name" value="BTAD"/>
    <property type="match status" value="1"/>
</dbReference>
<dbReference type="Proteomes" id="UP000305929">
    <property type="component" value="Unassembled WGS sequence"/>
</dbReference>
<evidence type="ECO:0000256" key="3">
    <source>
        <dbReference type="ARBA" id="ARBA00023125"/>
    </source>
</evidence>
<evidence type="ECO:0000313" key="8">
    <source>
        <dbReference type="EMBL" id="TKT00482.1"/>
    </source>
</evidence>
<evidence type="ECO:0000256" key="2">
    <source>
        <dbReference type="ARBA" id="ARBA00023012"/>
    </source>
</evidence>
<evidence type="ECO:0000256" key="6">
    <source>
        <dbReference type="SAM" id="MobiDB-lite"/>
    </source>
</evidence>
<dbReference type="SMART" id="SM00862">
    <property type="entry name" value="Trans_reg_C"/>
    <property type="match status" value="1"/>
</dbReference>
<feature type="DNA-binding region" description="OmpR/PhoB-type" evidence="4">
    <location>
        <begin position="1"/>
        <end position="93"/>
    </location>
</feature>
<dbReference type="GO" id="GO:0003677">
    <property type="term" value="F:DNA binding"/>
    <property type="evidence" value="ECO:0007669"/>
    <property type="project" value="UniProtKB-UniRule"/>
</dbReference>
<dbReference type="PANTHER" id="PTHR47691:SF3">
    <property type="entry name" value="HTH-TYPE TRANSCRIPTIONAL REGULATOR RV0890C-RELATED"/>
    <property type="match status" value="1"/>
</dbReference>
<feature type="compositionally biased region" description="Low complexity" evidence="6">
    <location>
        <begin position="244"/>
        <end position="274"/>
    </location>
</feature>
<accession>A0A4U5WGK0</accession>
<dbReference type="GO" id="GO:0000160">
    <property type="term" value="P:phosphorelay signal transduction system"/>
    <property type="evidence" value="ECO:0007669"/>
    <property type="project" value="UniProtKB-KW"/>
</dbReference>
<dbReference type="SUPFAM" id="SSF48452">
    <property type="entry name" value="TPR-like"/>
    <property type="match status" value="2"/>
</dbReference>
<protein>
    <submittedName>
        <fullName evidence="8">AfsR family transcriptional regulator</fullName>
    </submittedName>
</protein>
<evidence type="ECO:0000313" key="9">
    <source>
        <dbReference type="Proteomes" id="UP000305929"/>
    </source>
</evidence>
<organism evidence="8 9">
    <name type="scientific">Streptomyces lasalocidi</name>
    <name type="common">Streptomyces lasaliensis</name>
    <dbReference type="NCBI Taxonomy" id="324833"/>
    <lineage>
        <taxon>Bacteria</taxon>
        <taxon>Bacillati</taxon>
        <taxon>Actinomycetota</taxon>
        <taxon>Actinomycetes</taxon>
        <taxon>Kitasatosporales</taxon>
        <taxon>Streptomycetaceae</taxon>
        <taxon>Streptomyces</taxon>
    </lineage>
</organism>
<dbReference type="InterPro" id="IPR058852">
    <property type="entry name" value="HTH_77"/>
</dbReference>
<keyword evidence="9" id="KW-1185">Reference proteome</keyword>
<evidence type="ECO:0000256" key="5">
    <source>
        <dbReference type="SAM" id="Coils"/>
    </source>
</evidence>
<dbReference type="Pfam" id="PF25872">
    <property type="entry name" value="HTH_77"/>
    <property type="match status" value="1"/>
</dbReference>
<name>A0A4U5WGK0_STRLS</name>
<dbReference type="InterPro" id="IPR011990">
    <property type="entry name" value="TPR-like_helical_dom_sf"/>
</dbReference>
<dbReference type="SUPFAM" id="SSF46894">
    <property type="entry name" value="C-terminal effector domain of the bipartite response regulators"/>
    <property type="match status" value="1"/>
</dbReference>
<dbReference type="PRINTS" id="PR00364">
    <property type="entry name" value="DISEASERSIST"/>
</dbReference>
<dbReference type="AlphaFoldDB" id="A0A4U5WGK0"/>
<keyword evidence="2" id="KW-0902">Two-component regulatory system</keyword>
<dbReference type="EMBL" id="SZNQ01000001">
    <property type="protein sequence ID" value="TKT00482.1"/>
    <property type="molecule type" value="Genomic_DNA"/>
</dbReference>
<sequence length="1127" mass="120714">MDPVRYRILGTAQATRPDGTPVAVGGTRLRALLTVLALRPGRAVPAGLLVEEVWAGDPPADAPGALQALVGRLRRALGAGAIVSVEGGYRLTAAPDDVDLHRFERLTADGLGALAGGDPAKSAALLDDALALWQGPVLADLPDRTAEAARLAARRLDALRARHTAALALGQAEQALPELTALCDAHPLDEPLQSLRLRALRDAGRTAEALAAYEDVRRLLADRLGSDPGPELRALHAELLAPQDRSAAAPPPGGRRAAAPSDPARPRAQAPRPAGLSVPTAPTPPSDGTAPTPAVGNLRARLTSFVGRESDIDAIRDDLTGARLVTLLGPGGAGKTRLSQEAAERAGDVAPDGVWLAELAPVDLPEAVPQAVLTAVGARETVLYGAGAEEMRAVADRHDDPLDRLVEHCGRRRMLIILDNCEHVVGAAARLAEELLARCPRLTLLATSREPLGVPGEVLRPVDPLPEPVALRLLAERGAAARPGFRTADDPEACAEICRRLDGLPLAIELAAARLRMMTPRQLADRLDDRFRLLTSGSRTVLPRQQTLRAVVDWSWDLLDAGEREVLGRLSVFAGGCDLAAAEAVCGPHALETLGSLVDKSLVVAGPSADGEMRYRLLETVAEYAGERLDETGGRAAAERAHLTYYRELARTTEPLLRGAHQRTAIARFELEYDNLRTALRRAVADRDEQEALYLTLSLTGYWGMRDLRLETRTWCRETMALGPDPFAGPARPAAPVWRRTTDSPPPLSGEDLLEARRGVHLAHLACMDTELDAWQNPRAQAKLRAIAGAYGPGLPQTCRLPGALWYYAVMLTGDMERLRELIDANVRTCRETPGFEWELAFCLQWRGNILANRTDWAGDAAQDAEEALGIFRRLGDTWGTAEALSVRAEAYERSGAYREAAAAFEEAREQAEALGARAQVAVLSARLGSVLLEAGEDERGERLLREVIDQGDGAANEAMPAARLFLAGRLGVTGRIAEAREQLRLLREEFAIAHFAVFDAFILGAQAWLDALDGCHEQALTTVRRALEQAGDPLAQVIAPHMRCVYLTVAAVALAGLDGGARAHDGVRLLAVADALLPSGHIRSSMERASHELAVQRLRDALGETAYARAYAEGGGLSFEEAAALL</sequence>
<dbReference type="CDD" id="cd15831">
    <property type="entry name" value="BTAD"/>
    <property type="match status" value="1"/>
</dbReference>
<feature type="coiled-coil region" evidence="5">
    <location>
        <begin position="666"/>
        <end position="693"/>
    </location>
</feature>
<dbReference type="PROSITE" id="PS51755">
    <property type="entry name" value="OMPR_PHOB"/>
    <property type="match status" value="1"/>
</dbReference>
<keyword evidence="3 4" id="KW-0238">DNA-binding</keyword>
<dbReference type="Gene3D" id="1.25.40.10">
    <property type="entry name" value="Tetratricopeptide repeat domain"/>
    <property type="match status" value="2"/>
</dbReference>
<reference evidence="8 9" key="1">
    <citation type="submission" date="2019-04" db="EMBL/GenBank/DDBJ databases">
        <title>Streptomyces lasaliensis sp. nov., an Actinomycete isolated from soil which produces the polyether antibiotic lasalocid.</title>
        <authorList>
            <person name="Erwin G."/>
            <person name="Haber C."/>
        </authorList>
    </citation>
    <scope>NUCLEOTIDE SEQUENCE [LARGE SCALE GENOMIC DNA]</scope>
    <source>
        <strain evidence="8 9">X-537</strain>
    </source>
</reference>
<dbReference type="InterPro" id="IPR005158">
    <property type="entry name" value="BTAD"/>
</dbReference>
<feature type="domain" description="OmpR/PhoB-type" evidence="7">
    <location>
        <begin position="1"/>
        <end position="93"/>
    </location>
</feature>
<feature type="region of interest" description="Disordered" evidence="6">
    <location>
        <begin position="244"/>
        <end position="296"/>
    </location>
</feature>
<dbReference type="Gene3D" id="1.10.10.10">
    <property type="entry name" value="Winged helix-like DNA-binding domain superfamily/Winged helix DNA-binding domain"/>
    <property type="match status" value="1"/>
</dbReference>
<dbReference type="OrthoDB" id="499349at2"/>
<dbReference type="InterPro" id="IPR027417">
    <property type="entry name" value="P-loop_NTPase"/>
</dbReference>
<dbReference type="Pfam" id="PF00486">
    <property type="entry name" value="Trans_reg_C"/>
    <property type="match status" value="1"/>
</dbReference>